<feature type="compositionally biased region" description="Acidic residues" evidence="1">
    <location>
        <begin position="359"/>
        <end position="376"/>
    </location>
</feature>
<dbReference type="PROSITE" id="PS50004">
    <property type="entry name" value="C2"/>
    <property type="match status" value="1"/>
</dbReference>
<dbReference type="InterPro" id="IPR000008">
    <property type="entry name" value="C2_dom"/>
</dbReference>
<dbReference type="OMA" id="TCEIVFH"/>
<keyword evidence="4" id="KW-1185">Reference proteome</keyword>
<dbReference type="EMBL" id="LUGG01000019">
    <property type="protein sequence ID" value="OBZ68950.1"/>
    <property type="molecule type" value="Genomic_DNA"/>
</dbReference>
<dbReference type="AlphaFoldDB" id="A0A1C7LW86"/>
<comment type="caution">
    <text evidence="3">The sequence shown here is derived from an EMBL/GenBank/DDBJ whole genome shotgun (WGS) entry which is preliminary data.</text>
</comment>
<dbReference type="SUPFAM" id="SSF49562">
    <property type="entry name" value="C2 domain (Calcium/lipid-binding domain, CaLB)"/>
    <property type="match status" value="1"/>
</dbReference>
<dbReference type="PANTHER" id="PTHR47800:SF5">
    <property type="entry name" value="FER-1-LIKE PROTEIN 6"/>
    <property type="match status" value="1"/>
</dbReference>
<evidence type="ECO:0000259" key="2">
    <source>
        <dbReference type="PROSITE" id="PS50004"/>
    </source>
</evidence>
<dbReference type="OrthoDB" id="73919at2759"/>
<evidence type="ECO:0000313" key="3">
    <source>
        <dbReference type="EMBL" id="OBZ68950.1"/>
    </source>
</evidence>
<dbReference type="SMART" id="SM00239">
    <property type="entry name" value="C2"/>
    <property type="match status" value="1"/>
</dbReference>
<dbReference type="PANTHER" id="PTHR47800">
    <property type="entry name" value="C2 DOMAIN-CONTAINING PROTEIN"/>
    <property type="match status" value="1"/>
</dbReference>
<feature type="domain" description="C2" evidence="2">
    <location>
        <begin position="1"/>
        <end position="126"/>
    </location>
</feature>
<evidence type="ECO:0000256" key="1">
    <source>
        <dbReference type="SAM" id="MobiDB-lite"/>
    </source>
</evidence>
<accession>A0A1C7LW86</accession>
<dbReference type="InterPro" id="IPR035892">
    <property type="entry name" value="C2_domain_sf"/>
</dbReference>
<dbReference type="STRING" id="5627.A0A1C7LW86"/>
<dbReference type="Pfam" id="PF00168">
    <property type="entry name" value="C2"/>
    <property type="match status" value="1"/>
</dbReference>
<gene>
    <name evidence="3" type="ORF">A0H81_11050</name>
</gene>
<evidence type="ECO:0000313" key="4">
    <source>
        <dbReference type="Proteomes" id="UP000092993"/>
    </source>
</evidence>
<dbReference type="GO" id="GO:0010628">
    <property type="term" value="P:positive regulation of gene expression"/>
    <property type="evidence" value="ECO:0007669"/>
    <property type="project" value="TreeGrafter"/>
</dbReference>
<proteinExistence type="predicted"/>
<organism evidence="3 4">
    <name type="scientific">Grifola frondosa</name>
    <name type="common">Maitake</name>
    <name type="synonym">Polyporus frondosus</name>
    <dbReference type="NCBI Taxonomy" id="5627"/>
    <lineage>
        <taxon>Eukaryota</taxon>
        <taxon>Fungi</taxon>
        <taxon>Dikarya</taxon>
        <taxon>Basidiomycota</taxon>
        <taxon>Agaricomycotina</taxon>
        <taxon>Agaricomycetes</taxon>
        <taxon>Polyporales</taxon>
        <taxon>Grifolaceae</taxon>
        <taxon>Grifola</taxon>
    </lineage>
</organism>
<sequence>MPSNEALYTCEITIQRAVNVPVGDIHNISSDPYVVATLCVNPNAKPPDTDSSARTIRYRTHTVRRTLTPEFNCRWLVSGVPASGFTLTLSLHDEDPLSHDDTLGKAWVQFPGDSLSLTEGWDSGSRECKVHKRHGGVRTRITTYAMKLATRGRVEHRTRIWVSVKVLGKAHDQHDHRVYTLGPHTFVQHFSPLAGYLVGTAKTPAAQSSSEHMSSSTFVANRLQLAGPVPASLRHRYVGFRPFVHAMFMTRGVRGILLHRALHKQHTAIYRWDKNTVWGVVEDGMDGCSDSTKVAGEALARQFLHMTAHGTRGRIFTYVITLDGQWRFTETGKEFAIDLLSKHTMHADVEREIAHDAEGPEGTEETEGVWYDDENAEPSSNPADYELVIDNDSGTYRPRTDLLPTLQQWLSSSENLGALARVTAVDGFDERLKAWKKRRAEVKTNVKKRRAMVGMK</sequence>
<reference evidence="3 4" key="1">
    <citation type="submission" date="2016-03" db="EMBL/GenBank/DDBJ databases">
        <title>Whole genome sequencing of Grifola frondosa 9006-11.</title>
        <authorList>
            <person name="Min B."/>
            <person name="Park H."/>
            <person name="Kim J.-G."/>
            <person name="Cho H."/>
            <person name="Oh Y.-L."/>
            <person name="Kong W.-S."/>
            <person name="Choi I.-G."/>
        </authorList>
    </citation>
    <scope>NUCLEOTIDE SEQUENCE [LARGE SCALE GENOMIC DNA]</scope>
    <source>
        <strain evidence="3 4">9006-11</strain>
    </source>
</reference>
<protein>
    <recommendedName>
        <fullName evidence="2">C2 domain-containing protein</fullName>
    </recommendedName>
</protein>
<feature type="region of interest" description="Disordered" evidence="1">
    <location>
        <begin position="353"/>
        <end position="384"/>
    </location>
</feature>
<dbReference type="Gene3D" id="2.60.40.150">
    <property type="entry name" value="C2 domain"/>
    <property type="match status" value="1"/>
</dbReference>
<dbReference type="Proteomes" id="UP000092993">
    <property type="component" value="Unassembled WGS sequence"/>
</dbReference>
<name>A0A1C7LW86_GRIFR</name>